<dbReference type="Gene3D" id="1.10.238.10">
    <property type="entry name" value="EF-hand"/>
    <property type="match status" value="2"/>
</dbReference>
<evidence type="ECO:0000256" key="3">
    <source>
        <dbReference type="SAM" id="MobiDB-lite"/>
    </source>
</evidence>
<evidence type="ECO:0000256" key="2">
    <source>
        <dbReference type="ARBA" id="ARBA00022837"/>
    </source>
</evidence>
<gene>
    <name evidence="6" type="primary">CABO_0</name>
    <name evidence="5" type="synonym">CABO_1</name>
    <name evidence="6" type="ORF">g.64036</name>
    <name evidence="5" type="ORF">g.64037</name>
</gene>
<dbReference type="Pfam" id="PF13202">
    <property type="entry name" value="EF-hand_5"/>
    <property type="match status" value="1"/>
</dbReference>
<dbReference type="GO" id="GO:0005509">
    <property type="term" value="F:calcium ion binding"/>
    <property type="evidence" value="ECO:0007669"/>
    <property type="project" value="InterPro"/>
</dbReference>
<feature type="domain" description="EF-hand" evidence="4">
    <location>
        <begin position="91"/>
        <end position="126"/>
    </location>
</feature>
<name>A0A1D1YM73_9ARAE</name>
<feature type="domain" description="EF-hand" evidence="4">
    <location>
        <begin position="27"/>
        <end position="54"/>
    </location>
</feature>
<evidence type="ECO:0000256" key="1">
    <source>
        <dbReference type="ARBA" id="ARBA00022737"/>
    </source>
</evidence>
<reference evidence="6" key="1">
    <citation type="submission" date="2015-07" db="EMBL/GenBank/DDBJ databases">
        <title>Transcriptome Assembly of Anthurium amnicola.</title>
        <authorList>
            <person name="Suzuki J."/>
        </authorList>
    </citation>
    <scope>NUCLEOTIDE SEQUENCE</scope>
</reference>
<evidence type="ECO:0000313" key="5">
    <source>
        <dbReference type="EMBL" id="JAT46794.1"/>
    </source>
</evidence>
<dbReference type="InterPro" id="IPR050145">
    <property type="entry name" value="Centrin_CML-like"/>
</dbReference>
<dbReference type="InterPro" id="IPR011992">
    <property type="entry name" value="EF-hand-dom_pair"/>
</dbReference>
<proteinExistence type="predicted"/>
<dbReference type="AlphaFoldDB" id="A0A1D1YM73"/>
<evidence type="ECO:0000313" key="6">
    <source>
        <dbReference type="EMBL" id="JAT55733.1"/>
    </source>
</evidence>
<dbReference type="PROSITE" id="PS00018">
    <property type="entry name" value="EF_HAND_1"/>
    <property type="match status" value="2"/>
</dbReference>
<dbReference type="EMBL" id="GDJX01021142">
    <property type="protein sequence ID" value="JAT46794.1"/>
    <property type="molecule type" value="Transcribed_RNA"/>
</dbReference>
<protein>
    <submittedName>
        <fullName evidence="6">Squidulin</fullName>
    </submittedName>
</protein>
<accession>A0A1D1YM73</accession>
<evidence type="ECO:0000259" key="4">
    <source>
        <dbReference type="PROSITE" id="PS50222"/>
    </source>
</evidence>
<sequence length="170" mass="17756">MCPSERYGRREEAMAGSTKGSGPLRPAFDLLDADRDGRIGRDDLKAFYSSSAGCGNQDGDDEAIGSMITAADADRDGYVAFEEFSRAVLPGGGGVMEEVFRVMDRDGDGLLGFGDLRGYMDWAGLPASDDDIRVMLRLGGADDDGEGGAGVSLEGLVKILAGDSMGGGRD</sequence>
<dbReference type="PANTHER" id="PTHR23050">
    <property type="entry name" value="CALCIUM BINDING PROTEIN"/>
    <property type="match status" value="1"/>
</dbReference>
<dbReference type="SUPFAM" id="SSF47473">
    <property type="entry name" value="EF-hand"/>
    <property type="match status" value="1"/>
</dbReference>
<dbReference type="PROSITE" id="PS50222">
    <property type="entry name" value="EF_HAND_2"/>
    <property type="match status" value="2"/>
</dbReference>
<dbReference type="SMART" id="SM00054">
    <property type="entry name" value="EFh"/>
    <property type="match status" value="3"/>
</dbReference>
<keyword evidence="2" id="KW-0106">Calcium</keyword>
<feature type="region of interest" description="Disordered" evidence="3">
    <location>
        <begin position="1"/>
        <end position="27"/>
    </location>
</feature>
<feature type="compositionally biased region" description="Basic and acidic residues" evidence="3">
    <location>
        <begin position="1"/>
        <end position="13"/>
    </location>
</feature>
<dbReference type="CDD" id="cd00051">
    <property type="entry name" value="EFh"/>
    <property type="match status" value="1"/>
</dbReference>
<dbReference type="Pfam" id="PF13499">
    <property type="entry name" value="EF-hand_7"/>
    <property type="match status" value="1"/>
</dbReference>
<dbReference type="EMBL" id="GDJX01012203">
    <property type="protein sequence ID" value="JAT55733.1"/>
    <property type="molecule type" value="Transcribed_RNA"/>
</dbReference>
<dbReference type="InterPro" id="IPR002048">
    <property type="entry name" value="EF_hand_dom"/>
</dbReference>
<keyword evidence="1" id="KW-0677">Repeat</keyword>
<organism evidence="6">
    <name type="scientific">Anthurium amnicola</name>
    <dbReference type="NCBI Taxonomy" id="1678845"/>
    <lineage>
        <taxon>Eukaryota</taxon>
        <taxon>Viridiplantae</taxon>
        <taxon>Streptophyta</taxon>
        <taxon>Embryophyta</taxon>
        <taxon>Tracheophyta</taxon>
        <taxon>Spermatophyta</taxon>
        <taxon>Magnoliopsida</taxon>
        <taxon>Liliopsida</taxon>
        <taxon>Araceae</taxon>
        <taxon>Pothoideae</taxon>
        <taxon>Potheae</taxon>
        <taxon>Anthurium</taxon>
    </lineage>
</organism>
<dbReference type="InterPro" id="IPR018247">
    <property type="entry name" value="EF_Hand_1_Ca_BS"/>
</dbReference>